<dbReference type="Proteomes" id="UP000250235">
    <property type="component" value="Unassembled WGS sequence"/>
</dbReference>
<dbReference type="AlphaFoldDB" id="A0A2Z7DG14"/>
<keyword evidence="1" id="KW-0472">Membrane</keyword>
<sequence length="154" mass="16338">MVATIPAGRGECGIAARPHILSLTTVANNLSKLDNQTLLRNTRAGQPVDRTLKSLKGKPSTGPQNGVALTYPNDVAYYQQLDLSSQAVLAVFVETNEEADLTRLRLPCSVRFVLRCDLVFFFCFCVLGSALPIAGVAGNLAGQSGTPASRSPFG</sequence>
<keyword evidence="1" id="KW-1133">Transmembrane helix</keyword>
<accession>A0A2Z7DG14</accession>
<keyword evidence="1" id="KW-0812">Transmembrane</keyword>
<feature type="transmembrane region" description="Helical" evidence="1">
    <location>
        <begin position="118"/>
        <end position="141"/>
    </location>
</feature>
<reference evidence="2 3" key="1">
    <citation type="journal article" date="2015" name="Proc. Natl. Acad. Sci. U.S.A.">
        <title>The resurrection genome of Boea hygrometrica: A blueprint for survival of dehydration.</title>
        <authorList>
            <person name="Xiao L."/>
            <person name="Yang G."/>
            <person name="Zhang L."/>
            <person name="Yang X."/>
            <person name="Zhao S."/>
            <person name="Ji Z."/>
            <person name="Zhou Q."/>
            <person name="Hu M."/>
            <person name="Wang Y."/>
            <person name="Chen M."/>
            <person name="Xu Y."/>
            <person name="Jin H."/>
            <person name="Xiao X."/>
            <person name="Hu G."/>
            <person name="Bao F."/>
            <person name="Hu Y."/>
            <person name="Wan P."/>
            <person name="Li L."/>
            <person name="Deng X."/>
            <person name="Kuang T."/>
            <person name="Xiang C."/>
            <person name="Zhu J.K."/>
            <person name="Oliver M.J."/>
            <person name="He Y."/>
        </authorList>
    </citation>
    <scope>NUCLEOTIDE SEQUENCE [LARGE SCALE GENOMIC DNA]</scope>
    <source>
        <strain evidence="3">cv. XS01</strain>
    </source>
</reference>
<proteinExistence type="predicted"/>
<keyword evidence="3" id="KW-1185">Reference proteome</keyword>
<name>A0A2Z7DG14_9LAMI</name>
<evidence type="ECO:0000256" key="1">
    <source>
        <dbReference type="SAM" id="Phobius"/>
    </source>
</evidence>
<evidence type="ECO:0000313" key="2">
    <source>
        <dbReference type="EMBL" id="KZV57984.1"/>
    </source>
</evidence>
<protein>
    <submittedName>
        <fullName evidence="2">Mediator of RNA polymerase II transcription subunit 15a-like</fullName>
    </submittedName>
</protein>
<evidence type="ECO:0000313" key="3">
    <source>
        <dbReference type="Proteomes" id="UP000250235"/>
    </source>
</evidence>
<dbReference type="EMBL" id="KQ987177">
    <property type="protein sequence ID" value="KZV57984.1"/>
    <property type="molecule type" value="Genomic_DNA"/>
</dbReference>
<gene>
    <name evidence="2" type="ORF">F511_12473</name>
</gene>
<organism evidence="2 3">
    <name type="scientific">Dorcoceras hygrometricum</name>
    <dbReference type="NCBI Taxonomy" id="472368"/>
    <lineage>
        <taxon>Eukaryota</taxon>
        <taxon>Viridiplantae</taxon>
        <taxon>Streptophyta</taxon>
        <taxon>Embryophyta</taxon>
        <taxon>Tracheophyta</taxon>
        <taxon>Spermatophyta</taxon>
        <taxon>Magnoliopsida</taxon>
        <taxon>eudicotyledons</taxon>
        <taxon>Gunneridae</taxon>
        <taxon>Pentapetalae</taxon>
        <taxon>asterids</taxon>
        <taxon>lamiids</taxon>
        <taxon>Lamiales</taxon>
        <taxon>Gesneriaceae</taxon>
        <taxon>Didymocarpoideae</taxon>
        <taxon>Trichosporeae</taxon>
        <taxon>Loxocarpinae</taxon>
        <taxon>Dorcoceras</taxon>
    </lineage>
</organism>